<feature type="compositionally biased region" description="Basic residues" evidence="1">
    <location>
        <begin position="269"/>
        <end position="280"/>
    </location>
</feature>
<feature type="compositionally biased region" description="Basic residues" evidence="1">
    <location>
        <begin position="129"/>
        <end position="149"/>
    </location>
</feature>
<proteinExistence type="predicted"/>
<accession>A0A6J4I7L7</accession>
<dbReference type="EC" id="1.3.8.4" evidence="2"/>
<protein>
    <submittedName>
        <fullName evidence="2">Isovaleryl-CoA dehydrogenase</fullName>
        <ecNumber evidence="2">1.3.8.4</ecNumber>
    </submittedName>
</protein>
<reference evidence="2" key="1">
    <citation type="submission" date="2020-02" db="EMBL/GenBank/DDBJ databases">
        <authorList>
            <person name="Meier V. D."/>
        </authorList>
    </citation>
    <scope>NUCLEOTIDE SEQUENCE</scope>
    <source>
        <strain evidence="2">AVDCRST_MAG20</strain>
    </source>
</reference>
<feature type="compositionally biased region" description="Basic and acidic residues" evidence="1">
    <location>
        <begin position="189"/>
        <end position="198"/>
    </location>
</feature>
<sequence>GPRAVGGAGGVPAGGAGLRGRRDRPPRRGVGPRPPLPGRGGAGDGRARPVRAPVPRGLRRLGRRPHDPLRRHRGAGPGRPLPCHHPLGRGRARGQPHLPLRDRGAEAALAPRPLRRASARRVRPDRAGRRERRRRHQDPGGGRRRRVGDRRREGVHHELGHRHHLGHHRDRPDRRPRRRRWGRQGGDQRLPRPCRDPGARGAAPVPEDGLARLGHPRPVVGGLPGAGGQPAREPGPGLPQLPRHPRRGAHRHLRPRPRLHRGVPGAEHRLRRRAPRLRQAHRVEPGGGVLDRRPRGHGRERQEPHVQGGRPPRCRAAHHEGGCGREAVHHRGGGDRHTGGDPGLRGLRLRRRDTGQPVLPGRQDPRDRRGDERDPAPRDQPEPRPARRL</sequence>
<keyword evidence="2" id="KW-0560">Oxidoreductase</keyword>
<dbReference type="GO" id="GO:0008470">
    <property type="term" value="F:3-methylbutanoyl-CoA dehydrogenase activity"/>
    <property type="evidence" value="ECO:0007669"/>
    <property type="project" value="UniProtKB-EC"/>
</dbReference>
<feature type="compositionally biased region" description="Basic and acidic residues" evidence="1">
    <location>
        <begin position="317"/>
        <end position="339"/>
    </location>
</feature>
<feature type="compositionally biased region" description="Basic and acidic residues" evidence="1">
    <location>
        <begin position="363"/>
        <end position="389"/>
    </location>
</feature>
<dbReference type="EMBL" id="CADCSY010000086">
    <property type="protein sequence ID" value="CAA9244662.1"/>
    <property type="molecule type" value="Genomic_DNA"/>
</dbReference>
<feature type="non-terminal residue" evidence="2">
    <location>
        <position position="389"/>
    </location>
</feature>
<feature type="non-terminal residue" evidence="2">
    <location>
        <position position="1"/>
    </location>
</feature>
<feature type="compositionally biased region" description="Basic residues" evidence="1">
    <location>
        <begin position="159"/>
        <end position="182"/>
    </location>
</feature>
<gene>
    <name evidence="2" type="ORF">AVDCRST_MAG20-1913</name>
</gene>
<organism evidence="2">
    <name type="scientific">uncultured Acidimicrobiales bacterium</name>
    <dbReference type="NCBI Taxonomy" id="310071"/>
    <lineage>
        <taxon>Bacteria</taxon>
        <taxon>Bacillati</taxon>
        <taxon>Actinomycetota</taxon>
        <taxon>Acidimicrobiia</taxon>
        <taxon>Acidimicrobiales</taxon>
        <taxon>environmental samples</taxon>
    </lineage>
</organism>
<feature type="compositionally biased region" description="Basic residues" evidence="1">
    <location>
        <begin position="57"/>
        <end position="74"/>
    </location>
</feature>
<feature type="compositionally biased region" description="Basic residues" evidence="1">
    <location>
        <begin position="243"/>
        <end position="261"/>
    </location>
</feature>
<evidence type="ECO:0000313" key="2">
    <source>
        <dbReference type="EMBL" id="CAA9244662.1"/>
    </source>
</evidence>
<evidence type="ECO:0000256" key="1">
    <source>
        <dbReference type="SAM" id="MobiDB-lite"/>
    </source>
</evidence>
<feature type="compositionally biased region" description="Basic and acidic residues" evidence="1">
    <location>
        <begin position="290"/>
        <end position="304"/>
    </location>
</feature>
<dbReference type="AlphaFoldDB" id="A0A6J4I7L7"/>
<feature type="region of interest" description="Disordered" evidence="1">
    <location>
        <begin position="1"/>
        <end position="389"/>
    </location>
</feature>
<name>A0A6J4I7L7_9ACTN</name>
<feature type="compositionally biased region" description="Gly residues" evidence="1">
    <location>
        <begin position="1"/>
        <end position="18"/>
    </location>
</feature>